<evidence type="ECO:0000313" key="3">
    <source>
        <dbReference type="Proteomes" id="UP000033615"/>
    </source>
</evidence>
<evidence type="ECO:0000256" key="1">
    <source>
        <dbReference type="SAM" id="MobiDB-lite"/>
    </source>
</evidence>
<accession>A0A1V4D6I5</accession>
<organism evidence="2 3">
    <name type="scientific">Streptomyces antioxidans</name>
    <dbReference type="NCBI Taxonomy" id="1507734"/>
    <lineage>
        <taxon>Bacteria</taxon>
        <taxon>Bacillati</taxon>
        <taxon>Actinomycetota</taxon>
        <taxon>Actinomycetes</taxon>
        <taxon>Kitasatosporales</taxon>
        <taxon>Streptomycetaceae</taxon>
        <taxon>Streptomyces</taxon>
    </lineage>
</organism>
<reference evidence="2" key="1">
    <citation type="submission" date="2016-12" db="EMBL/GenBank/DDBJ databases">
        <title>Genome sequence of Streptomyces antioxidans MUSC 164.</title>
        <authorList>
            <person name="Lee L.-H."/>
            <person name="Ser H.-L."/>
        </authorList>
    </citation>
    <scope>NUCLEOTIDE SEQUENCE [LARGE SCALE GENOMIC DNA]</scope>
    <source>
        <strain evidence="2">MUSC 164</strain>
    </source>
</reference>
<evidence type="ECO:0000313" key="2">
    <source>
        <dbReference type="EMBL" id="OPF80213.1"/>
    </source>
</evidence>
<comment type="caution">
    <text evidence="2">The sequence shown here is derived from an EMBL/GenBank/DDBJ whole genome shotgun (WGS) entry which is preliminary data.</text>
</comment>
<feature type="region of interest" description="Disordered" evidence="1">
    <location>
        <begin position="1"/>
        <end position="85"/>
    </location>
</feature>
<dbReference type="EMBL" id="LAKD02000032">
    <property type="protein sequence ID" value="OPF80213.1"/>
    <property type="molecule type" value="Genomic_DNA"/>
</dbReference>
<dbReference type="Proteomes" id="UP000033615">
    <property type="component" value="Unassembled WGS sequence"/>
</dbReference>
<keyword evidence="3" id="KW-1185">Reference proteome</keyword>
<dbReference type="AlphaFoldDB" id="A0A1V4D6I5"/>
<proteinExistence type="predicted"/>
<sequence>MGRLPGLVCHGDIYPVPHLGKGYSSRNGQNGGRERPGPGRRAKRAPGALVPLSGAVPAVTRARGRVPARPRARSAPTAGKRPSEL</sequence>
<feature type="compositionally biased region" description="Basic residues" evidence="1">
    <location>
        <begin position="62"/>
        <end position="72"/>
    </location>
</feature>
<protein>
    <submittedName>
        <fullName evidence="2">Uncharacterized protein</fullName>
    </submittedName>
</protein>
<name>A0A1V4D6I5_9ACTN</name>
<gene>
    <name evidence="2" type="ORF">VT50_0213745</name>
</gene>